<dbReference type="PRINTS" id="PR00110">
    <property type="entry name" value="ALPHAAMYLASE"/>
</dbReference>
<dbReference type="SUPFAM" id="SSF51445">
    <property type="entry name" value="(Trans)glycosidases"/>
    <property type="match status" value="1"/>
</dbReference>
<dbReference type="EMBL" id="GANP01012609">
    <property type="protein sequence ID" value="JAB71859.1"/>
    <property type="molecule type" value="mRNA"/>
</dbReference>
<evidence type="ECO:0000256" key="5">
    <source>
        <dbReference type="ARBA" id="ARBA00011245"/>
    </source>
</evidence>
<feature type="chain" id="PRO_5004734338" description="Alpha-amylase" evidence="15">
    <location>
        <begin position="23"/>
        <end position="534"/>
    </location>
</feature>
<accession>V5H4D2</accession>
<evidence type="ECO:0000256" key="13">
    <source>
        <dbReference type="RuleBase" id="RU003615"/>
    </source>
</evidence>
<evidence type="ECO:0000256" key="4">
    <source>
        <dbReference type="ARBA" id="ARBA00008061"/>
    </source>
</evidence>
<dbReference type="InterPro" id="IPR031319">
    <property type="entry name" value="A-amylase_C"/>
</dbReference>
<evidence type="ECO:0000259" key="16">
    <source>
        <dbReference type="SMART" id="SM00632"/>
    </source>
</evidence>
<evidence type="ECO:0000256" key="3">
    <source>
        <dbReference type="ARBA" id="ARBA00001923"/>
    </source>
</evidence>
<dbReference type="GO" id="GO:0046872">
    <property type="term" value="F:metal ion binding"/>
    <property type="evidence" value="ECO:0007669"/>
    <property type="project" value="UniProtKB-KW"/>
</dbReference>
<evidence type="ECO:0000256" key="6">
    <source>
        <dbReference type="ARBA" id="ARBA00012595"/>
    </source>
</evidence>
<dbReference type="SMART" id="SM00642">
    <property type="entry name" value="Aamy"/>
    <property type="match status" value="1"/>
</dbReference>
<comment type="cofactor">
    <cofactor evidence="2">
        <name>Ca(2+)</name>
        <dbReference type="ChEBI" id="CHEBI:29108"/>
    </cofactor>
</comment>
<dbReference type="InterPro" id="IPR006046">
    <property type="entry name" value="Alpha_amylase"/>
</dbReference>
<keyword evidence="7" id="KW-0479">Metal-binding</keyword>
<comment type="similarity">
    <text evidence="4 13">Belongs to the glycosyl hydrolase 13 family.</text>
</comment>
<dbReference type="Gene3D" id="3.20.20.80">
    <property type="entry name" value="Glycosidases"/>
    <property type="match status" value="1"/>
</dbReference>
<dbReference type="Pfam" id="PF00128">
    <property type="entry name" value="Alpha-amylase"/>
    <property type="match status" value="1"/>
</dbReference>
<dbReference type="SUPFAM" id="SSF51011">
    <property type="entry name" value="Glycosyl hydrolase domain"/>
    <property type="match status" value="1"/>
</dbReference>
<dbReference type="InterPro" id="IPR006048">
    <property type="entry name" value="A-amylase/branching_C"/>
</dbReference>
<dbReference type="GO" id="GO:0005975">
    <property type="term" value="P:carbohydrate metabolic process"/>
    <property type="evidence" value="ECO:0007669"/>
    <property type="project" value="InterPro"/>
</dbReference>
<dbReference type="EC" id="3.2.1.1" evidence="6 14"/>
<evidence type="ECO:0000256" key="8">
    <source>
        <dbReference type="ARBA" id="ARBA00022801"/>
    </source>
</evidence>
<sequence length="534" mass="59792">MLWTESATLVAVVVVLLPRGDSAILGSFDNPGFKEDRTTIVELFEWTWADVARECVDFLGPHGYGAVQVSPPSENAVQLYTTPGGDKVRSWYERYEPVSYQISSPSGDVNDFEEMVRECEKANVRVYVDVVLNHMTSDIGEGHGYNGSAFNSDNLVYEAVPYQASDFHSSADCGTASGEIEDYSNVVQVRNCKFRGRADLNHHREHVRQKIVEYLRRLVSLGVAGFKIDGAQYIWPTDLAAIYEQVKPAPEVESSLDAVVDDTLFIYHELSALNVTSGDDYRALGAVTDSKFFKRTANVLRKTRGSELRDLKQDVLHWSSRDVLYVDNHETQRGVDVSDPKQDVVSYQDRRNHVLANILMLAMPQGIPRVMSSYALNLDVQPYVPPKKLGPPSDHAFNTRPVLMSKDYACYNGWICEHRWLPIRNMVKFRNVVASAPVTNWWDDSEDAVAFARLRKGFVLINNGRSTVTGLFNTTLPQGYYCDVLSGSSVDRRSCTGNVVRVREDGFAELAVEGVGDVPAVAIQADERVFPDFF</sequence>
<dbReference type="InterPro" id="IPR006047">
    <property type="entry name" value="GH13_cat_dom"/>
</dbReference>
<name>V5H4D2_IXORI</name>
<keyword evidence="8 14" id="KW-0378">Hydrolase</keyword>
<dbReference type="InterPro" id="IPR017853">
    <property type="entry name" value="GH"/>
</dbReference>
<evidence type="ECO:0000256" key="12">
    <source>
        <dbReference type="ARBA" id="ARBA00023295"/>
    </source>
</evidence>
<evidence type="ECO:0000256" key="2">
    <source>
        <dbReference type="ARBA" id="ARBA00001913"/>
    </source>
</evidence>
<dbReference type="AlphaFoldDB" id="V5H4D2"/>
<dbReference type="PANTHER" id="PTHR43447">
    <property type="entry name" value="ALPHA-AMYLASE"/>
    <property type="match status" value="1"/>
</dbReference>
<evidence type="ECO:0000256" key="11">
    <source>
        <dbReference type="ARBA" id="ARBA00023277"/>
    </source>
</evidence>
<evidence type="ECO:0000256" key="10">
    <source>
        <dbReference type="ARBA" id="ARBA00023214"/>
    </source>
</evidence>
<keyword evidence="9" id="KW-0106">Calcium</keyword>
<evidence type="ECO:0000313" key="18">
    <source>
        <dbReference type="EMBL" id="JAB71859.1"/>
    </source>
</evidence>
<reference evidence="18" key="1">
    <citation type="journal article" date="2015" name="Sci. Rep.">
        <title>Tissue- and time-dependent transcription in Ixodes ricinus salivary glands and midguts when blood feeding on the vertebrate host.</title>
        <authorList>
            <person name="Kotsyfakis M."/>
            <person name="Schwarz A."/>
            <person name="Erhart J."/>
            <person name="Ribeiro J.M."/>
        </authorList>
    </citation>
    <scope>NUCLEOTIDE SEQUENCE</scope>
    <source>
        <tissue evidence="18">Salivary gland and midgut</tissue>
    </source>
</reference>
<evidence type="ECO:0000256" key="14">
    <source>
        <dbReference type="RuleBase" id="RU361134"/>
    </source>
</evidence>
<protein>
    <recommendedName>
        <fullName evidence="6 14">Alpha-amylase</fullName>
        <ecNumber evidence="6 14">3.2.1.1</ecNumber>
    </recommendedName>
</protein>
<feature type="domain" description="Glycosyl hydrolase family 13 catalytic" evidence="17">
    <location>
        <begin position="38"/>
        <end position="430"/>
    </location>
</feature>
<dbReference type="SMR" id="V5H4D2"/>
<keyword evidence="15" id="KW-0732">Signal</keyword>
<feature type="signal peptide" evidence="15">
    <location>
        <begin position="1"/>
        <end position="22"/>
    </location>
</feature>
<evidence type="ECO:0000259" key="17">
    <source>
        <dbReference type="SMART" id="SM00642"/>
    </source>
</evidence>
<dbReference type="InterPro" id="IPR013780">
    <property type="entry name" value="Glyco_hydro_b"/>
</dbReference>
<feature type="domain" description="Alpha-amylase C-terminal" evidence="16">
    <location>
        <begin position="439"/>
        <end position="528"/>
    </location>
</feature>
<dbReference type="Gene3D" id="2.60.40.1180">
    <property type="entry name" value="Golgi alpha-mannosidase II"/>
    <property type="match status" value="1"/>
</dbReference>
<dbReference type="GO" id="GO:0004556">
    <property type="term" value="F:alpha-amylase activity"/>
    <property type="evidence" value="ECO:0007669"/>
    <property type="project" value="UniProtKB-UniRule"/>
</dbReference>
<organism evidence="18">
    <name type="scientific">Ixodes ricinus</name>
    <name type="common">Common tick</name>
    <name type="synonym">Acarus ricinus</name>
    <dbReference type="NCBI Taxonomy" id="34613"/>
    <lineage>
        <taxon>Eukaryota</taxon>
        <taxon>Metazoa</taxon>
        <taxon>Ecdysozoa</taxon>
        <taxon>Arthropoda</taxon>
        <taxon>Chelicerata</taxon>
        <taxon>Arachnida</taxon>
        <taxon>Acari</taxon>
        <taxon>Parasitiformes</taxon>
        <taxon>Ixodida</taxon>
        <taxon>Ixodoidea</taxon>
        <taxon>Ixodidae</taxon>
        <taxon>Ixodinae</taxon>
        <taxon>Ixodes</taxon>
    </lineage>
</organism>
<keyword evidence="10" id="KW-0868">Chloride</keyword>
<comment type="catalytic activity">
    <reaction evidence="1 14">
        <text>Endohydrolysis of (1-&gt;4)-alpha-D-glucosidic linkages in polysaccharides containing three or more (1-&gt;4)-alpha-linked D-glucose units.</text>
        <dbReference type="EC" id="3.2.1.1"/>
    </reaction>
</comment>
<dbReference type="SMART" id="SM00632">
    <property type="entry name" value="Aamy_C"/>
    <property type="match status" value="1"/>
</dbReference>
<keyword evidence="12 14" id="KW-0326">Glycosidase</keyword>
<dbReference type="Pfam" id="PF02806">
    <property type="entry name" value="Alpha-amylase_C"/>
    <property type="match status" value="1"/>
</dbReference>
<evidence type="ECO:0000256" key="15">
    <source>
        <dbReference type="SAM" id="SignalP"/>
    </source>
</evidence>
<comment type="subunit">
    <text evidence="5">Monomer.</text>
</comment>
<evidence type="ECO:0000256" key="1">
    <source>
        <dbReference type="ARBA" id="ARBA00000548"/>
    </source>
</evidence>
<proteinExistence type="evidence at transcript level"/>
<keyword evidence="11 14" id="KW-0119">Carbohydrate metabolism</keyword>
<evidence type="ECO:0000256" key="7">
    <source>
        <dbReference type="ARBA" id="ARBA00022723"/>
    </source>
</evidence>
<evidence type="ECO:0000256" key="9">
    <source>
        <dbReference type="ARBA" id="ARBA00022837"/>
    </source>
</evidence>
<comment type="cofactor">
    <cofactor evidence="3">
        <name>chloride</name>
        <dbReference type="ChEBI" id="CHEBI:17996"/>
    </cofactor>
</comment>